<evidence type="ECO:0000313" key="17">
    <source>
        <dbReference type="Proteomes" id="UP000647416"/>
    </source>
</evidence>
<dbReference type="PIRSF" id="PIRSF004491">
    <property type="entry name" value="FAD_Synth"/>
    <property type="match status" value="1"/>
</dbReference>
<organism evidence="16 17">
    <name type="scientific">Qingrenia yutianensis</name>
    <dbReference type="NCBI Taxonomy" id="2763676"/>
    <lineage>
        <taxon>Bacteria</taxon>
        <taxon>Bacillati</taxon>
        <taxon>Bacillota</taxon>
        <taxon>Clostridia</taxon>
        <taxon>Eubacteriales</taxon>
        <taxon>Oscillospiraceae</taxon>
        <taxon>Qingrenia</taxon>
    </lineage>
</organism>
<dbReference type="FunFam" id="3.40.50.620:FF:000021">
    <property type="entry name" value="Riboflavin biosynthesis protein"/>
    <property type="match status" value="1"/>
</dbReference>
<dbReference type="PANTHER" id="PTHR22749:SF6">
    <property type="entry name" value="RIBOFLAVIN KINASE"/>
    <property type="match status" value="1"/>
</dbReference>
<comment type="similarity">
    <text evidence="14">Belongs to the ribF family.</text>
</comment>
<evidence type="ECO:0000256" key="8">
    <source>
        <dbReference type="ARBA" id="ARBA00022777"/>
    </source>
</evidence>
<comment type="pathway">
    <text evidence="1 14">Cofactor biosynthesis; FAD biosynthesis; FAD from FMN: step 1/1.</text>
</comment>
<dbReference type="RefSeq" id="WP_262431234.1">
    <property type="nucleotide sequence ID" value="NZ_JACRTE010000001.1"/>
</dbReference>
<dbReference type="SUPFAM" id="SSF52374">
    <property type="entry name" value="Nucleotidylyl transferase"/>
    <property type="match status" value="1"/>
</dbReference>
<name>A0A926F7A8_9FIRM</name>
<dbReference type="GO" id="GO:0005524">
    <property type="term" value="F:ATP binding"/>
    <property type="evidence" value="ECO:0007669"/>
    <property type="project" value="UniProtKB-UniRule"/>
</dbReference>
<evidence type="ECO:0000313" key="16">
    <source>
        <dbReference type="EMBL" id="MBC8595568.1"/>
    </source>
</evidence>
<evidence type="ECO:0000256" key="14">
    <source>
        <dbReference type="PIRNR" id="PIRNR004491"/>
    </source>
</evidence>
<accession>A0A926F7A8</accession>
<comment type="caution">
    <text evidence="16">The sequence shown here is derived from an EMBL/GenBank/DDBJ whole genome shotgun (WGS) entry which is preliminary data.</text>
</comment>
<feature type="domain" description="Riboflavin kinase" evidence="15">
    <location>
        <begin position="171"/>
        <end position="296"/>
    </location>
</feature>
<proteinExistence type="inferred from homology"/>
<dbReference type="InterPro" id="IPR023468">
    <property type="entry name" value="Riboflavin_kinase"/>
</dbReference>
<evidence type="ECO:0000256" key="13">
    <source>
        <dbReference type="ARBA" id="ARBA00049494"/>
    </source>
</evidence>
<dbReference type="GO" id="GO:0006747">
    <property type="term" value="P:FAD biosynthetic process"/>
    <property type="evidence" value="ECO:0007669"/>
    <property type="project" value="UniProtKB-UniRule"/>
</dbReference>
<dbReference type="InterPro" id="IPR015864">
    <property type="entry name" value="FAD_synthase"/>
</dbReference>
<comment type="catalytic activity">
    <reaction evidence="12 14">
        <text>riboflavin + ATP = FMN + ADP + H(+)</text>
        <dbReference type="Rhea" id="RHEA:14357"/>
        <dbReference type="ChEBI" id="CHEBI:15378"/>
        <dbReference type="ChEBI" id="CHEBI:30616"/>
        <dbReference type="ChEBI" id="CHEBI:57986"/>
        <dbReference type="ChEBI" id="CHEBI:58210"/>
        <dbReference type="ChEBI" id="CHEBI:456216"/>
        <dbReference type="EC" id="2.7.1.26"/>
    </reaction>
</comment>
<dbReference type="InterPro" id="IPR014729">
    <property type="entry name" value="Rossmann-like_a/b/a_fold"/>
</dbReference>
<dbReference type="Proteomes" id="UP000647416">
    <property type="component" value="Unassembled WGS sequence"/>
</dbReference>
<dbReference type="NCBIfam" id="TIGR00083">
    <property type="entry name" value="ribF"/>
    <property type="match status" value="1"/>
</dbReference>
<keyword evidence="4 14" id="KW-0288">FMN</keyword>
<comment type="pathway">
    <text evidence="2 14">Cofactor biosynthesis; FMN biosynthesis; FMN from riboflavin (ATP route): step 1/1.</text>
</comment>
<dbReference type="GO" id="GO:0009398">
    <property type="term" value="P:FMN biosynthetic process"/>
    <property type="evidence" value="ECO:0007669"/>
    <property type="project" value="UniProtKB-UniRule"/>
</dbReference>
<dbReference type="NCBIfam" id="NF004162">
    <property type="entry name" value="PRK05627.1-5"/>
    <property type="match status" value="1"/>
</dbReference>
<comment type="catalytic activity">
    <reaction evidence="13 14">
        <text>FMN + ATP + H(+) = FAD + diphosphate</text>
        <dbReference type="Rhea" id="RHEA:17237"/>
        <dbReference type="ChEBI" id="CHEBI:15378"/>
        <dbReference type="ChEBI" id="CHEBI:30616"/>
        <dbReference type="ChEBI" id="CHEBI:33019"/>
        <dbReference type="ChEBI" id="CHEBI:57692"/>
        <dbReference type="ChEBI" id="CHEBI:58210"/>
        <dbReference type="EC" id="2.7.7.2"/>
    </reaction>
</comment>
<evidence type="ECO:0000256" key="11">
    <source>
        <dbReference type="ARBA" id="ARBA00023268"/>
    </source>
</evidence>
<dbReference type="InterPro" id="IPR015865">
    <property type="entry name" value="Riboflavin_kinase_bac/euk"/>
</dbReference>
<dbReference type="AlphaFoldDB" id="A0A926F7A8"/>
<dbReference type="EC" id="2.7.1.26" evidence="14"/>
<dbReference type="CDD" id="cd02064">
    <property type="entry name" value="FAD_synthetase_N"/>
    <property type="match status" value="1"/>
</dbReference>
<dbReference type="Pfam" id="PF06574">
    <property type="entry name" value="FAD_syn"/>
    <property type="match status" value="1"/>
</dbReference>
<dbReference type="Gene3D" id="3.40.50.620">
    <property type="entry name" value="HUPs"/>
    <property type="match status" value="1"/>
</dbReference>
<gene>
    <name evidence="16" type="ORF">H8706_01615</name>
</gene>
<evidence type="ECO:0000256" key="12">
    <source>
        <dbReference type="ARBA" id="ARBA00047880"/>
    </source>
</evidence>
<dbReference type="InterPro" id="IPR023465">
    <property type="entry name" value="Riboflavin_kinase_dom_sf"/>
</dbReference>
<sequence length="298" mass="33967">MEILKDGFNLLHDTVIALGKFDALHLGHQKIIDTMKKISAEKHLKTVIFTFDNISDGFIVSKKEKEEFLENYGIDCLYCQNFDDNFKNTSAEDFFNEILVKKFNAKHIVSGDDWHFGKDKRGDVCMLEKMCNEKNIGFTVVERLKIDGETVSSSLIRSCISDGNIKKANALLGRTFSIEGTVTEGKRLGGKIGFPTVNFAAEKGRILPQNGVYASYVIYGEEKYLAMTNVGDNPTVDKNIEVRTETHIFDFDKNVYGEKMKICFLDKIRDEIRFPSVDALVCQLKRDKTYIKNNFKNF</sequence>
<evidence type="ECO:0000256" key="10">
    <source>
        <dbReference type="ARBA" id="ARBA00022840"/>
    </source>
</evidence>
<evidence type="ECO:0000256" key="5">
    <source>
        <dbReference type="ARBA" id="ARBA00022679"/>
    </source>
</evidence>
<dbReference type="PANTHER" id="PTHR22749">
    <property type="entry name" value="RIBOFLAVIN KINASE/FMN ADENYLYLTRANSFERASE"/>
    <property type="match status" value="1"/>
</dbReference>
<evidence type="ECO:0000256" key="1">
    <source>
        <dbReference type="ARBA" id="ARBA00004726"/>
    </source>
</evidence>
<dbReference type="GO" id="GO:0009231">
    <property type="term" value="P:riboflavin biosynthetic process"/>
    <property type="evidence" value="ECO:0007669"/>
    <property type="project" value="InterPro"/>
</dbReference>
<protein>
    <recommendedName>
        <fullName evidence="14">Riboflavin biosynthesis protein</fullName>
    </recommendedName>
    <domain>
        <recommendedName>
            <fullName evidence="14">Riboflavin kinase</fullName>
            <ecNumber evidence="14">2.7.1.26</ecNumber>
        </recommendedName>
        <alternativeName>
            <fullName evidence="14">Flavokinase</fullName>
        </alternativeName>
    </domain>
    <domain>
        <recommendedName>
            <fullName evidence="14">FMN adenylyltransferase</fullName>
            <ecNumber evidence="14">2.7.7.2</ecNumber>
        </recommendedName>
        <alternativeName>
            <fullName evidence="14">FAD pyrophosphorylase</fullName>
        </alternativeName>
        <alternativeName>
            <fullName evidence="14">FAD synthase</fullName>
        </alternativeName>
    </domain>
</protein>
<evidence type="ECO:0000256" key="3">
    <source>
        <dbReference type="ARBA" id="ARBA00022630"/>
    </source>
</evidence>
<evidence type="ECO:0000256" key="6">
    <source>
        <dbReference type="ARBA" id="ARBA00022695"/>
    </source>
</evidence>
<keyword evidence="5 14" id="KW-0808">Transferase</keyword>
<dbReference type="Gene3D" id="2.40.30.30">
    <property type="entry name" value="Riboflavin kinase-like"/>
    <property type="match status" value="1"/>
</dbReference>
<keyword evidence="7 14" id="KW-0547">Nucleotide-binding</keyword>
<keyword evidence="11" id="KW-0511">Multifunctional enzyme</keyword>
<evidence type="ECO:0000256" key="4">
    <source>
        <dbReference type="ARBA" id="ARBA00022643"/>
    </source>
</evidence>
<dbReference type="SUPFAM" id="SSF82114">
    <property type="entry name" value="Riboflavin kinase-like"/>
    <property type="match status" value="1"/>
</dbReference>
<evidence type="ECO:0000256" key="2">
    <source>
        <dbReference type="ARBA" id="ARBA00005201"/>
    </source>
</evidence>
<dbReference type="EC" id="2.7.7.2" evidence="14"/>
<dbReference type="Pfam" id="PF01687">
    <property type="entry name" value="Flavokinase"/>
    <property type="match status" value="1"/>
</dbReference>
<reference evidence="16" key="1">
    <citation type="submission" date="2020-08" db="EMBL/GenBank/DDBJ databases">
        <title>Genome public.</title>
        <authorList>
            <person name="Liu C."/>
            <person name="Sun Q."/>
        </authorList>
    </citation>
    <scope>NUCLEOTIDE SEQUENCE</scope>
    <source>
        <strain evidence="16">NSJ-50</strain>
    </source>
</reference>
<keyword evidence="8 14" id="KW-0418">Kinase</keyword>
<dbReference type="InterPro" id="IPR002606">
    <property type="entry name" value="Riboflavin_kinase_bac"/>
</dbReference>
<evidence type="ECO:0000259" key="15">
    <source>
        <dbReference type="SMART" id="SM00904"/>
    </source>
</evidence>
<dbReference type="GO" id="GO:0003919">
    <property type="term" value="F:FMN adenylyltransferase activity"/>
    <property type="evidence" value="ECO:0007669"/>
    <property type="project" value="UniProtKB-UniRule"/>
</dbReference>
<evidence type="ECO:0000256" key="9">
    <source>
        <dbReference type="ARBA" id="ARBA00022827"/>
    </source>
</evidence>
<dbReference type="GO" id="GO:0008531">
    <property type="term" value="F:riboflavin kinase activity"/>
    <property type="evidence" value="ECO:0007669"/>
    <property type="project" value="UniProtKB-UniRule"/>
</dbReference>
<keyword evidence="10 14" id="KW-0067">ATP-binding</keyword>
<keyword evidence="9 14" id="KW-0274">FAD</keyword>
<evidence type="ECO:0000256" key="7">
    <source>
        <dbReference type="ARBA" id="ARBA00022741"/>
    </source>
</evidence>
<keyword evidence="3 14" id="KW-0285">Flavoprotein</keyword>
<dbReference type="SMART" id="SM00904">
    <property type="entry name" value="Flavokinase"/>
    <property type="match status" value="1"/>
</dbReference>
<dbReference type="EMBL" id="JACRTE010000001">
    <property type="protein sequence ID" value="MBC8595568.1"/>
    <property type="molecule type" value="Genomic_DNA"/>
</dbReference>
<keyword evidence="6 14" id="KW-0548">Nucleotidyltransferase</keyword>
<keyword evidence="17" id="KW-1185">Reference proteome</keyword>